<organism evidence="1 2">
    <name type="scientific">Streptococcus oralis</name>
    <dbReference type="NCBI Taxonomy" id="1303"/>
    <lineage>
        <taxon>Bacteria</taxon>
        <taxon>Bacillati</taxon>
        <taxon>Bacillota</taxon>
        <taxon>Bacilli</taxon>
        <taxon>Lactobacillales</taxon>
        <taxon>Streptococcaceae</taxon>
        <taxon>Streptococcus</taxon>
    </lineage>
</organism>
<evidence type="ECO:0000313" key="2">
    <source>
        <dbReference type="Proteomes" id="UP000289485"/>
    </source>
</evidence>
<protein>
    <submittedName>
        <fullName evidence="1">Uncharacterized protein</fullName>
    </submittedName>
</protein>
<comment type="caution">
    <text evidence="1">The sequence shown here is derived from an EMBL/GenBank/DDBJ whole genome shotgun (WGS) entry which is preliminary data.</text>
</comment>
<accession>A0A4Q2FDH4</accession>
<dbReference type="AlphaFoldDB" id="A0A4Q2FDH4"/>
<evidence type="ECO:0000313" key="1">
    <source>
        <dbReference type="EMBL" id="RXX18286.1"/>
    </source>
</evidence>
<dbReference type="EMBL" id="QEWJ01000108">
    <property type="protein sequence ID" value="RXX18286.1"/>
    <property type="molecule type" value="Genomic_DNA"/>
</dbReference>
<name>A0A4Q2FDH4_STROR</name>
<dbReference type="Proteomes" id="UP000289485">
    <property type="component" value="Unassembled WGS sequence"/>
</dbReference>
<reference evidence="1 2" key="1">
    <citation type="submission" date="2018-05" db="EMBL/GenBank/DDBJ databases">
        <title>Streptococcus from otitis media.</title>
        <authorList>
            <person name="Wayes A.M."/>
            <person name="Jakubovics N.S."/>
        </authorList>
    </citation>
    <scope>NUCLEOTIDE SEQUENCE [LARGE SCALE GENOMIC DNA]</scope>
    <source>
        <strain evidence="1 2">NU43</strain>
    </source>
</reference>
<sequence>MCQGPEVGEKSSLDSRTDTISVAGEWQSHRAAEVGRGHIAEDIVNQGKGFKPYPKYTGQPLKGCKQENEVILFGFRRSLWLWSG</sequence>
<gene>
    <name evidence="1" type="ORF">DF216_10600</name>
</gene>
<proteinExistence type="predicted"/>